<keyword evidence="3" id="KW-1185">Reference proteome</keyword>
<dbReference type="ExpressionAtlas" id="D6RG91">
    <property type="expression patterns" value="baseline and differential"/>
</dbReference>
<dbReference type="Bgee" id="ENSMUSG00000028152">
    <property type="expression patterns" value="Expressed in olfactory bulb mitral cell layer and 276 other cell types or tissues"/>
</dbReference>
<proteinExistence type="predicted"/>
<dbReference type="MGI" id="MGI:1928096">
    <property type="gene designation" value="Tspan5"/>
</dbReference>
<name>D6RG91_MOUSE</name>
<dbReference type="Ensembl" id="ENSMUST00000127772.2">
    <property type="protein sequence ID" value="ENSMUSP00000122500.2"/>
    <property type="gene ID" value="ENSMUSG00000028152.11"/>
</dbReference>
<dbReference type="AlphaFoldDB" id="D6RG91"/>
<reference evidence="1 3" key="2">
    <citation type="journal article" date="2011" name="PLoS Biol.">
        <title>Modernizing reference genome assemblies.</title>
        <authorList>
            <person name="Church D.M."/>
            <person name="Schneider V.A."/>
            <person name="Graves T."/>
            <person name="Auger K."/>
            <person name="Cunningham F."/>
            <person name="Bouk N."/>
            <person name="Chen H.C."/>
            <person name="Agarwala R."/>
            <person name="McLaren W.M."/>
            <person name="Ritchie G.R."/>
            <person name="Albracht D."/>
            <person name="Kremitzki M."/>
            <person name="Rock S."/>
            <person name="Kotkiewicz H."/>
            <person name="Kremitzki C."/>
            <person name="Wollam A."/>
            <person name="Trani L."/>
            <person name="Fulton L."/>
            <person name="Fulton R."/>
            <person name="Matthews L."/>
            <person name="Whitehead S."/>
            <person name="Chow W."/>
            <person name="Torrance J."/>
            <person name="Dunn M."/>
            <person name="Harden G."/>
            <person name="Threadgold G."/>
            <person name="Wood J."/>
            <person name="Collins J."/>
            <person name="Heath P."/>
            <person name="Griffiths G."/>
            <person name="Pelan S."/>
            <person name="Grafham D."/>
            <person name="Eichler E.E."/>
            <person name="Weinstock G."/>
            <person name="Mardis E.R."/>
            <person name="Wilson R.K."/>
            <person name="Howe K."/>
            <person name="Flicek P."/>
            <person name="Hubbard T."/>
        </authorList>
    </citation>
    <scope>NUCLEOTIDE SEQUENCE [LARGE SCALE GENOMIC DNA]</scope>
    <source>
        <strain evidence="1 3">C57BL/6J</strain>
    </source>
</reference>
<dbReference type="SMR" id="D6RG91"/>
<evidence type="ECO:0000313" key="2">
    <source>
        <dbReference type="MGI" id="MGI:1928096"/>
    </source>
</evidence>
<evidence type="ECO:0000313" key="3">
    <source>
        <dbReference type="Proteomes" id="UP000000589"/>
    </source>
</evidence>
<reference evidence="1" key="3">
    <citation type="submission" date="2025-08" db="UniProtKB">
        <authorList>
            <consortium name="Ensembl"/>
        </authorList>
    </citation>
    <scope>IDENTIFICATION</scope>
    <source>
        <strain evidence="1">C57BL/6J</strain>
    </source>
</reference>
<dbReference type="AGR" id="MGI:1928096"/>
<dbReference type="Antibodypedia" id="25821">
    <property type="antibodies" value="171 antibodies from 27 providers"/>
</dbReference>
<accession>D6RG91</accession>
<reference evidence="1" key="4">
    <citation type="submission" date="2025-09" db="UniProtKB">
        <authorList>
            <consortium name="Ensembl"/>
        </authorList>
    </citation>
    <scope>IDENTIFICATION</scope>
    <source>
        <strain evidence="1">C57BL/6J</strain>
    </source>
</reference>
<dbReference type="GeneTree" id="ENSGT00940000161376"/>
<reference evidence="1 3" key="1">
    <citation type="journal article" date="2009" name="PLoS Biol.">
        <title>Lineage-specific biology revealed by a finished genome assembly of the mouse.</title>
        <authorList>
            <consortium name="Mouse Genome Sequencing Consortium"/>
            <person name="Church D.M."/>
            <person name="Goodstadt L."/>
            <person name="Hillier L.W."/>
            <person name="Zody M.C."/>
            <person name="Goldstein S."/>
            <person name="She X."/>
            <person name="Bult C.J."/>
            <person name="Agarwala R."/>
            <person name="Cherry J.L."/>
            <person name="DiCuccio M."/>
            <person name="Hlavina W."/>
            <person name="Kapustin Y."/>
            <person name="Meric P."/>
            <person name="Maglott D."/>
            <person name="Birtle Z."/>
            <person name="Marques A.C."/>
            <person name="Graves T."/>
            <person name="Zhou S."/>
            <person name="Teague B."/>
            <person name="Potamousis K."/>
            <person name="Churas C."/>
            <person name="Place M."/>
            <person name="Herschleb J."/>
            <person name="Runnheim R."/>
            <person name="Forrest D."/>
            <person name="Amos-Landgraf J."/>
            <person name="Schwartz D.C."/>
            <person name="Cheng Z."/>
            <person name="Lindblad-Toh K."/>
            <person name="Eichler E.E."/>
            <person name="Ponting C.P."/>
        </authorList>
    </citation>
    <scope>NUCLEOTIDE SEQUENCE [LARGE SCALE GENOMIC DNA]</scope>
    <source>
        <strain evidence="1 3">C57BL/6J</strain>
    </source>
</reference>
<dbReference type="HOGENOM" id="CLU_3142651_0_0_1"/>
<organism evidence="1 3">
    <name type="scientific">Mus musculus</name>
    <name type="common">Mouse</name>
    <dbReference type="NCBI Taxonomy" id="10090"/>
    <lineage>
        <taxon>Eukaryota</taxon>
        <taxon>Metazoa</taxon>
        <taxon>Chordata</taxon>
        <taxon>Craniata</taxon>
        <taxon>Vertebrata</taxon>
        <taxon>Euteleostomi</taxon>
        <taxon>Mammalia</taxon>
        <taxon>Eutheria</taxon>
        <taxon>Euarchontoglires</taxon>
        <taxon>Glires</taxon>
        <taxon>Rodentia</taxon>
        <taxon>Myomorpha</taxon>
        <taxon>Muroidea</taxon>
        <taxon>Muridae</taxon>
        <taxon>Murinae</taxon>
        <taxon>Mus</taxon>
        <taxon>Mus</taxon>
    </lineage>
</organism>
<gene>
    <name evidence="1 2" type="primary">Tspan5</name>
</gene>
<dbReference type="Proteomes" id="UP000000589">
    <property type="component" value="Chromosome 3"/>
</dbReference>
<protein>
    <submittedName>
        <fullName evidence="1">Tetraspanin 5</fullName>
    </submittedName>
</protein>
<evidence type="ECO:0000313" key="1">
    <source>
        <dbReference type="Ensembl" id="ENSMUSP00000122500.2"/>
    </source>
</evidence>
<sequence>MSGKHYKGPEVSCCIKYFIFGFNVIFWTSLAGEERTLMEQLLQGFRFWE</sequence>
<dbReference type="VEuPathDB" id="HostDB:ENSMUSG00000028152"/>